<keyword evidence="7" id="KW-0325">Glycoprotein</keyword>
<dbReference type="InterPro" id="IPR016187">
    <property type="entry name" value="CTDL_fold"/>
</dbReference>
<dbReference type="PRINTS" id="PR01265">
    <property type="entry name" value="LINKMODULE"/>
</dbReference>
<dbReference type="Pfam" id="PF00193">
    <property type="entry name" value="Xlink"/>
    <property type="match status" value="2"/>
</dbReference>
<dbReference type="PROSITE" id="PS50835">
    <property type="entry name" value="IG_LIKE"/>
    <property type="match status" value="1"/>
</dbReference>
<keyword evidence="4" id="KW-0677">Repeat</keyword>
<evidence type="ECO:0000256" key="6">
    <source>
        <dbReference type="ARBA" id="ARBA00023157"/>
    </source>
</evidence>
<dbReference type="OMA" id="RWEAPQI"/>
<dbReference type="PANTHER" id="PTHR22804:SF41">
    <property type="entry name" value="BREVICAN CORE PROTEIN"/>
    <property type="match status" value="1"/>
</dbReference>
<dbReference type="InterPro" id="IPR007110">
    <property type="entry name" value="Ig-like_dom"/>
</dbReference>
<dbReference type="CDD" id="cd00054">
    <property type="entry name" value="EGF_CA"/>
    <property type="match status" value="1"/>
</dbReference>
<keyword evidence="2" id="KW-0964">Secreted</keyword>
<dbReference type="SUPFAM" id="SSF48726">
    <property type="entry name" value="Immunoglobulin"/>
    <property type="match status" value="1"/>
</dbReference>
<dbReference type="PROSITE" id="PS50041">
    <property type="entry name" value="C_TYPE_LECTIN_2"/>
    <property type="match status" value="1"/>
</dbReference>
<dbReference type="PROSITE" id="PS50923">
    <property type="entry name" value="SUSHI"/>
    <property type="match status" value="1"/>
</dbReference>
<dbReference type="FunFam" id="3.10.100.10:FF:000011">
    <property type="entry name" value="Aggrecan core protein"/>
    <property type="match status" value="1"/>
</dbReference>
<feature type="compositionally biased region" description="Acidic residues" evidence="12">
    <location>
        <begin position="999"/>
        <end position="1010"/>
    </location>
</feature>
<dbReference type="CDD" id="cd03520">
    <property type="entry name" value="Link_domain_CSPGs_modules_2_4"/>
    <property type="match status" value="1"/>
</dbReference>
<dbReference type="FunFam" id="2.60.40.10:FF:001192">
    <property type="entry name" value="Aggrecan core protein"/>
    <property type="match status" value="1"/>
</dbReference>
<dbReference type="GO" id="GO:0072534">
    <property type="term" value="C:perineuronal net"/>
    <property type="evidence" value="ECO:0007669"/>
    <property type="project" value="TreeGrafter"/>
</dbReference>
<comment type="subcellular location">
    <subcellularLocation>
        <location evidence="1">Secreted</location>
    </subcellularLocation>
</comment>
<dbReference type="SMART" id="SM00406">
    <property type="entry name" value="IGv"/>
    <property type="match status" value="1"/>
</dbReference>
<feature type="region of interest" description="Disordered" evidence="12">
    <location>
        <begin position="466"/>
        <end position="680"/>
    </location>
</feature>
<feature type="disulfide bond" evidence="10">
    <location>
        <begin position="1355"/>
        <end position="1398"/>
    </location>
</feature>
<evidence type="ECO:0000256" key="10">
    <source>
        <dbReference type="PROSITE-ProRule" id="PRU00302"/>
    </source>
</evidence>
<feature type="compositionally biased region" description="Low complexity" evidence="12">
    <location>
        <begin position="694"/>
        <end position="710"/>
    </location>
</feature>
<feature type="region of interest" description="Disordered" evidence="12">
    <location>
        <begin position="804"/>
        <end position="864"/>
    </location>
</feature>
<sequence>MFRLDAILPVLLCAICLLVLPSSSTPHHEPDDSKLLQVTIPRSQSENAVLGGSLTLPCLVSLAHPPPSPATNGRHAVLSLPRVKWSVLTQGTETEILVARGDRVRVNEAYKDRASLLNYAYSPADLTLRLEGLRQNDTGFYRCEVQQGLEDADDLAHIKVKGVVFHYRDASSRYAFTFEQAREACEDIGAQIASPEQLLAAYHSGYEQCDAGWLSDRSVRYPIQMPREGCFGDMDGLPGVRNYGLLEPDELYDVYCYVENIEGEVFHGSAPQRFTFWEAKAYCLSHGAELTTTAQLYAAWNDGLNHCSPGWLADGSVRYPIVTPRERCGGGEPGVRTVYRYSNQTGFPEVHTRHDVYCFKSDNGPYTDSPQDFLATEPEDIGQDIFLTNPAEEEFSPSEVTAKWVEEVQHAQTANPVKLGPVEAQSTTPGYGEETLETLDLHQTVTPPSESTEDVVEVIEKASYPESYQPAPEENPHTEHDENPHTEHQENPHTEHHENPHTEHDENPHTEHQENPHTEHQENPHTEHQENPHTEHQENPHTEHQENPHTEHQENPHTEHQENPHTEHQENPHTEHQENPHTEHQENPHTEHQENPHTEHQENPHTEHQENPHTEHQENPHTEHQENPHTEHQENPHTEHQENPHTEHQENPHTEHQENPHTEHQENPHTEHDESHVTPTASPGAAVVVAVGEDATSPTTEATTSTASGDTSEHHISATDSTDTPCTCTTSGPDSDELLSSSPDVPQGSDLPVLQEDHTPEVQLDHASEAELVNSSTSYNVSGQPEDSSAGAVEETPALTTALHTEETDVHSTVPSPSFDNSTPEIHPTEEESGEEETQEAVTQSPVGTNISATSDMIPTSDPAYNATQEHLGVTVESSTPADHDDETPHSASEEEAEPEHSGHVHPAETTAEGFTVTDDSGVLNSDPVTLLTSSVSVTLSPHSAEVDASSPEIITFIPESNASSEAGPVEDIQDKQEQEGLGESPEVFLSTTQNITDGDPEEREQDGEGSGESSGEGPQVRRGFLLTTLSTDHTSSEGADGEAGTDTPPESEVKITLIPHLTLTPGWEAEPSSSAPQESRSDREYSAEPPVTEESDDVTTEREVVTEITSSSIDEHGSEGGEGETSTDEPSVKMCTWRPDEEETSSPTHGAPTAFPESVQRGGEEQTAMAAALPAAKVSAVSQGGLSDACLENPCLNGGTCVDGESTRCLCLPGYGGDLCQTDMEACEPGWEKFQGFCYRHFTKRQSWEAAEQHCRMCGGHLLSVMTPEEQDYINDKYREYQWIGLNDRTIEGDFRWSDGNPLLYENWYTGQPDSYFLSGEDCAVMVWHDGGHWSDVPCNYHLSYTCKKGISSCGEPPRVPFAKVFGKRRMRYETNTKVRYYCEDGFVQKLNPVIKCQPGGQWEEPLITCMPTHPMEEDPVTSRPHQREAVMDVMEVKVTATEKAAPLFWDIKWSV</sequence>
<dbReference type="InParanoid" id="A0A671W421"/>
<evidence type="ECO:0000256" key="7">
    <source>
        <dbReference type="ARBA" id="ARBA00023180"/>
    </source>
</evidence>
<dbReference type="PROSITE" id="PS50026">
    <property type="entry name" value="EGF_3"/>
    <property type="match status" value="1"/>
</dbReference>
<feature type="region of interest" description="Disordered" evidence="12">
    <location>
        <begin position="960"/>
        <end position="1133"/>
    </location>
</feature>
<feature type="disulfide bond" evidence="11">
    <location>
        <begin position="209"/>
        <end position="230"/>
    </location>
</feature>
<feature type="domain" description="Link" evidence="18">
    <location>
        <begin position="163"/>
        <end position="258"/>
    </location>
</feature>
<dbReference type="PANTHER" id="PTHR22804">
    <property type="entry name" value="AGGRECAN/VERSICAN PROTEOGLYCAN"/>
    <property type="match status" value="1"/>
</dbReference>
<evidence type="ECO:0000313" key="20">
    <source>
        <dbReference type="Proteomes" id="UP000472265"/>
    </source>
</evidence>
<dbReference type="CDD" id="cd00033">
    <property type="entry name" value="CCP"/>
    <property type="match status" value="1"/>
</dbReference>
<feature type="disulfide bond" evidence="10">
    <location>
        <begin position="1384"/>
        <end position="1411"/>
    </location>
</feature>
<dbReference type="SMART" id="SM00445">
    <property type="entry name" value="LINK"/>
    <property type="match status" value="2"/>
</dbReference>
<dbReference type="Gene3D" id="2.10.70.10">
    <property type="entry name" value="Complement Module, domain 1"/>
    <property type="match status" value="1"/>
</dbReference>
<dbReference type="Gene3D" id="2.10.25.10">
    <property type="entry name" value="Laminin"/>
    <property type="match status" value="1"/>
</dbReference>
<feature type="domain" description="Link" evidence="18">
    <location>
        <begin position="264"/>
        <end position="360"/>
    </location>
</feature>
<feature type="disulfide bond" evidence="11">
    <location>
        <begin position="307"/>
        <end position="328"/>
    </location>
</feature>
<evidence type="ECO:0000259" key="14">
    <source>
        <dbReference type="PROSITE" id="PS50026"/>
    </source>
</evidence>
<dbReference type="PROSITE" id="PS00022">
    <property type="entry name" value="EGF_1"/>
    <property type="match status" value="1"/>
</dbReference>
<dbReference type="Ensembl" id="ENSSAUT00010035654.1">
    <property type="protein sequence ID" value="ENSSAUP00010033843.1"/>
    <property type="gene ID" value="ENSSAUG00010014339.1"/>
</dbReference>
<comment type="caution">
    <text evidence="9">Lacks conserved residue(s) required for the propagation of feature annotation.</text>
</comment>
<dbReference type="GO" id="GO:0005540">
    <property type="term" value="F:hyaluronic acid binding"/>
    <property type="evidence" value="ECO:0007669"/>
    <property type="project" value="InterPro"/>
</dbReference>
<evidence type="ECO:0000256" key="9">
    <source>
        <dbReference type="PROSITE-ProRule" id="PRU00076"/>
    </source>
</evidence>
<evidence type="ECO:0000256" key="8">
    <source>
        <dbReference type="ARBA" id="ARBA00023319"/>
    </source>
</evidence>
<dbReference type="InterPro" id="IPR035976">
    <property type="entry name" value="Sushi/SCR/CCP_sf"/>
</dbReference>
<dbReference type="Gene3D" id="3.10.100.10">
    <property type="entry name" value="Mannose-Binding Protein A, subunit A"/>
    <property type="match status" value="3"/>
</dbReference>
<dbReference type="Proteomes" id="UP000472265">
    <property type="component" value="Chromosome 17"/>
</dbReference>
<feature type="region of interest" description="Disordered" evidence="12">
    <location>
        <begin position="876"/>
        <end position="906"/>
    </location>
</feature>
<reference evidence="19" key="3">
    <citation type="submission" date="2025-09" db="UniProtKB">
        <authorList>
            <consortium name="Ensembl"/>
        </authorList>
    </citation>
    <scope>IDENTIFICATION</scope>
</reference>
<dbReference type="InterPro" id="IPR001304">
    <property type="entry name" value="C-type_lectin-like"/>
</dbReference>
<evidence type="ECO:0000256" key="12">
    <source>
        <dbReference type="SAM" id="MobiDB-lite"/>
    </source>
</evidence>
<dbReference type="GeneTree" id="ENSGT00940000157343"/>
<dbReference type="PROSITE" id="PS50963">
    <property type="entry name" value="LINK_2"/>
    <property type="match status" value="2"/>
</dbReference>
<feature type="compositionally biased region" description="Low complexity" evidence="12">
    <location>
        <begin position="1069"/>
        <end position="1079"/>
    </location>
</feature>
<dbReference type="Pfam" id="PF00008">
    <property type="entry name" value="EGF"/>
    <property type="match status" value="1"/>
</dbReference>
<feature type="domain" description="Ig-like" evidence="16">
    <location>
        <begin position="30"/>
        <end position="156"/>
    </location>
</feature>
<accession>A0A671W421</accession>
<keyword evidence="10" id="KW-0768">Sushi</keyword>
<dbReference type="CDD" id="cd03517">
    <property type="entry name" value="Link_domain_CSPGs_modules_1_3"/>
    <property type="match status" value="1"/>
</dbReference>
<protein>
    <submittedName>
        <fullName evidence="19">Brevican</fullName>
    </submittedName>
</protein>
<dbReference type="InterPro" id="IPR018378">
    <property type="entry name" value="C-type_lectin_CS"/>
</dbReference>
<dbReference type="SMART" id="SM00032">
    <property type="entry name" value="CCP"/>
    <property type="match status" value="1"/>
</dbReference>
<feature type="domain" description="C-type lectin" evidence="15">
    <location>
        <begin position="1235"/>
        <end position="1349"/>
    </location>
</feature>
<feature type="domain" description="Sushi" evidence="17">
    <location>
        <begin position="1353"/>
        <end position="1413"/>
    </location>
</feature>
<evidence type="ECO:0000256" key="5">
    <source>
        <dbReference type="ARBA" id="ARBA00022974"/>
    </source>
</evidence>
<dbReference type="GO" id="GO:0001501">
    <property type="term" value="P:skeletal system development"/>
    <property type="evidence" value="ECO:0007669"/>
    <property type="project" value="TreeGrafter"/>
</dbReference>
<evidence type="ECO:0000256" key="4">
    <source>
        <dbReference type="ARBA" id="ARBA00022737"/>
    </source>
</evidence>
<dbReference type="FunFam" id="3.10.100.10:FF:000003">
    <property type="entry name" value="Versican core protein"/>
    <property type="match status" value="1"/>
</dbReference>
<dbReference type="InterPro" id="IPR050691">
    <property type="entry name" value="Hyaluronan_bind_Proteoglycan"/>
</dbReference>
<feature type="compositionally biased region" description="Polar residues" evidence="12">
    <location>
        <begin position="811"/>
        <end position="824"/>
    </location>
</feature>
<evidence type="ECO:0000256" key="13">
    <source>
        <dbReference type="SAM" id="SignalP"/>
    </source>
</evidence>
<dbReference type="InterPro" id="IPR013783">
    <property type="entry name" value="Ig-like_fold"/>
</dbReference>
<evidence type="ECO:0000259" key="16">
    <source>
        <dbReference type="PROSITE" id="PS50835"/>
    </source>
</evidence>
<reference evidence="19" key="1">
    <citation type="submission" date="2021-04" db="EMBL/GenBank/DDBJ databases">
        <authorList>
            <consortium name="Wellcome Sanger Institute Data Sharing"/>
        </authorList>
    </citation>
    <scope>NUCLEOTIDE SEQUENCE [LARGE SCALE GENOMIC DNA]</scope>
</reference>
<proteinExistence type="predicted"/>
<feature type="compositionally biased region" description="Basic and acidic residues" evidence="12">
    <location>
        <begin position="474"/>
        <end position="676"/>
    </location>
</feature>
<feature type="compositionally biased region" description="Polar residues" evidence="12">
    <location>
        <begin position="844"/>
        <end position="858"/>
    </location>
</feature>
<dbReference type="PROSITE" id="PS01186">
    <property type="entry name" value="EGF_2"/>
    <property type="match status" value="1"/>
</dbReference>
<keyword evidence="5" id="KW-0654">Proteoglycan</keyword>
<reference evidence="19" key="2">
    <citation type="submission" date="2025-08" db="UniProtKB">
        <authorList>
            <consortium name="Ensembl"/>
        </authorList>
    </citation>
    <scope>IDENTIFICATION</scope>
</reference>
<feature type="signal peptide" evidence="13">
    <location>
        <begin position="1"/>
        <end position="24"/>
    </location>
</feature>
<dbReference type="PROSITE" id="PS01241">
    <property type="entry name" value="LINK_1"/>
    <property type="match status" value="1"/>
</dbReference>
<dbReference type="InterPro" id="IPR016186">
    <property type="entry name" value="C-type_lectin-like/link_sf"/>
</dbReference>
<feature type="region of interest" description="Disordered" evidence="12">
    <location>
        <begin position="694"/>
        <end position="753"/>
    </location>
</feature>
<dbReference type="InterPro" id="IPR013106">
    <property type="entry name" value="Ig_V-set"/>
</dbReference>
<dbReference type="FunFam" id="2.10.70.10:FF:000003">
    <property type="entry name" value="Versican core protein"/>
    <property type="match status" value="1"/>
</dbReference>
<evidence type="ECO:0000259" key="17">
    <source>
        <dbReference type="PROSITE" id="PS50923"/>
    </source>
</evidence>
<dbReference type="GO" id="GO:0007155">
    <property type="term" value="P:cell adhesion"/>
    <property type="evidence" value="ECO:0007669"/>
    <property type="project" value="InterPro"/>
</dbReference>
<evidence type="ECO:0000256" key="2">
    <source>
        <dbReference type="ARBA" id="ARBA00022525"/>
    </source>
</evidence>
<keyword evidence="9" id="KW-0245">EGF-like domain</keyword>
<dbReference type="SMART" id="SM00181">
    <property type="entry name" value="EGF"/>
    <property type="match status" value="1"/>
</dbReference>
<dbReference type="Gene3D" id="2.60.40.10">
    <property type="entry name" value="Immunoglobulins"/>
    <property type="match status" value="1"/>
</dbReference>
<organism evidence="19 20">
    <name type="scientific">Sparus aurata</name>
    <name type="common">Gilthead sea bream</name>
    <dbReference type="NCBI Taxonomy" id="8175"/>
    <lineage>
        <taxon>Eukaryota</taxon>
        <taxon>Metazoa</taxon>
        <taxon>Chordata</taxon>
        <taxon>Craniata</taxon>
        <taxon>Vertebrata</taxon>
        <taxon>Euteleostomi</taxon>
        <taxon>Actinopterygii</taxon>
        <taxon>Neopterygii</taxon>
        <taxon>Teleostei</taxon>
        <taxon>Neoteleostei</taxon>
        <taxon>Acanthomorphata</taxon>
        <taxon>Eupercaria</taxon>
        <taxon>Spariformes</taxon>
        <taxon>Sparidae</taxon>
        <taxon>Sparus</taxon>
    </lineage>
</organism>
<dbReference type="SUPFAM" id="SSF56436">
    <property type="entry name" value="C-type lectin-like"/>
    <property type="match status" value="3"/>
</dbReference>
<keyword evidence="8" id="KW-0393">Immunoglobulin domain</keyword>
<feature type="domain" description="EGF-like" evidence="14">
    <location>
        <begin position="1187"/>
        <end position="1222"/>
    </location>
</feature>
<keyword evidence="3 13" id="KW-0732">Signal</keyword>
<dbReference type="GO" id="GO:0002052">
    <property type="term" value="P:positive regulation of neuroblast proliferation"/>
    <property type="evidence" value="ECO:0007669"/>
    <property type="project" value="TreeGrafter"/>
</dbReference>
<evidence type="ECO:0000256" key="3">
    <source>
        <dbReference type="ARBA" id="ARBA00022729"/>
    </source>
</evidence>
<feature type="chain" id="PRO_5025648182" evidence="13">
    <location>
        <begin position="25"/>
        <end position="1457"/>
    </location>
</feature>
<feature type="disulfide bond" evidence="9">
    <location>
        <begin position="1212"/>
        <end position="1221"/>
    </location>
</feature>
<dbReference type="InterPro" id="IPR003599">
    <property type="entry name" value="Ig_sub"/>
</dbReference>
<dbReference type="InterPro" id="IPR036179">
    <property type="entry name" value="Ig-like_dom_sf"/>
</dbReference>
<dbReference type="Pfam" id="PF00084">
    <property type="entry name" value="Sushi"/>
    <property type="match status" value="1"/>
</dbReference>
<dbReference type="Pfam" id="PF07686">
    <property type="entry name" value="V-set"/>
    <property type="match status" value="1"/>
</dbReference>
<evidence type="ECO:0000256" key="1">
    <source>
        <dbReference type="ARBA" id="ARBA00004613"/>
    </source>
</evidence>
<dbReference type="PROSITE" id="PS00615">
    <property type="entry name" value="C_TYPE_LECTIN_1"/>
    <property type="match status" value="1"/>
</dbReference>
<keyword evidence="20" id="KW-1185">Reference proteome</keyword>
<dbReference type="SUPFAM" id="SSF57535">
    <property type="entry name" value="Complement control module/SCR domain"/>
    <property type="match status" value="1"/>
</dbReference>
<feature type="compositionally biased region" description="Low complexity" evidence="12">
    <location>
        <begin position="719"/>
        <end position="746"/>
    </location>
</feature>
<evidence type="ECO:0000313" key="19">
    <source>
        <dbReference type="Ensembl" id="ENSSAUP00010033843.1"/>
    </source>
</evidence>
<dbReference type="InterPro" id="IPR000436">
    <property type="entry name" value="Sushi_SCR_CCP_dom"/>
</dbReference>
<feature type="compositionally biased region" description="Basic and acidic residues" evidence="12">
    <location>
        <begin position="887"/>
        <end position="906"/>
    </location>
</feature>
<dbReference type="GO" id="GO:0010001">
    <property type="term" value="P:glial cell differentiation"/>
    <property type="evidence" value="ECO:0007669"/>
    <property type="project" value="TreeGrafter"/>
</dbReference>
<name>A0A671W421_SPAAU</name>
<dbReference type="SMART" id="SM00034">
    <property type="entry name" value="CLECT"/>
    <property type="match status" value="1"/>
</dbReference>
<evidence type="ECO:0000259" key="18">
    <source>
        <dbReference type="PROSITE" id="PS50963"/>
    </source>
</evidence>
<evidence type="ECO:0000259" key="15">
    <source>
        <dbReference type="PROSITE" id="PS50041"/>
    </source>
</evidence>
<dbReference type="FunFam" id="3.10.100.10:FF:000002">
    <property type="entry name" value="Hyaluronan proteoglycan link protein 1"/>
    <property type="match status" value="1"/>
</dbReference>
<dbReference type="GO" id="GO:0005615">
    <property type="term" value="C:extracellular space"/>
    <property type="evidence" value="ECO:0007669"/>
    <property type="project" value="TreeGrafter"/>
</dbReference>
<dbReference type="InterPro" id="IPR000742">
    <property type="entry name" value="EGF"/>
</dbReference>
<evidence type="ECO:0000256" key="11">
    <source>
        <dbReference type="PROSITE-ProRule" id="PRU00323"/>
    </source>
</evidence>
<gene>
    <name evidence="19" type="primary">bcan</name>
</gene>
<dbReference type="GO" id="GO:0045202">
    <property type="term" value="C:synapse"/>
    <property type="evidence" value="ECO:0007669"/>
    <property type="project" value="TreeGrafter"/>
</dbReference>
<dbReference type="SMART" id="SM00409">
    <property type="entry name" value="IG"/>
    <property type="match status" value="1"/>
</dbReference>
<keyword evidence="6 9" id="KW-1015">Disulfide bond</keyword>
<feature type="region of interest" description="Disordered" evidence="12">
    <location>
        <begin position="1140"/>
        <end position="1159"/>
    </location>
</feature>
<dbReference type="InterPro" id="IPR000538">
    <property type="entry name" value="Link_dom"/>
</dbReference>
<dbReference type="GO" id="GO:0007417">
    <property type="term" value="P:central nervous system development"/>
    <property type="evidence" value="ECO:0007669"/>
    <property type="project" value="TreeGrafter"/>
</dbReference>
<dbReference type="Pfam" id="PF00059">
    <property type="entry name" value="Lectin_C"/>
    <property type="match status" value="1"/>
</dbReference>